<feature type="transmembrane region" description="Helical" evidence="1">
    <location>
        <begin position="82"/>
        <end position="102"/>
    </location>
</feature>
<feature type="transmembrane region" description="Helical" evidence="1">
    <location>
        <begin position="58"/>
        <end position="75"/>
    </location>
</feature>
<evidence type="ECO:0000256" key="1">
    <source>
        <dbReference type="SAM" id="Phobius"/>
    </source>
</evidence>
<organism evidence="2 3">
    <name type="scientific">candidate division TA06 bacterium</name>
    <dbReference type="NCBI Taxonomy" id="2250710"/>
    <lineage>
        <taxon>Bacteria</taxon>
        <taxon>Bacteria division TA06</taxon>
    </lineage>
</organism>
<proteinExistence type="predicted"/>
<sequence>MNFLRTHSRAFHVAGKGFWPIPSIGYLLSNRRFVSSVISLLACLFAVAAGAALARRPIFILGGMIGAVLLGWLAVRPKATVIFIMVYTPFEEFLLKFIPLQAYAQARYLPELLLIATLVMLLVSSVVRRRPMERTPIDIPLFC</sequence>
<keyword evidence="1" id="KW-0472">Membrane</keyword>
<dbReference type="Proteomes" id="UP000315534">
    <property type="component" value="Unassembled WGS sequence"/>
</dbReference>
<feature type="non-terminal residue" evidence="2">
    <location>
        <position position="143"/>
    </location>
</feature>
<dbReference type="EMBL" id="SOIP01000425">
    <property type="protein sequence ID" value="TET79350.1"/>
    <property type="molecule type" value="Genomic_DNA"/>
</dbReference>
<comment type="caution">
    <text evidence="2">The sequence shown here is derived from an EMBL/GenBank/DDBJ whole genome shotgun (WGS) entry which is preliminary data.</text>
</comment>
<feature type="transmembrane region" description="Helical" evidence="1">
    <location>
        <begin position="33"/>
        <end position="52"/>
    </location>
</feature>
<keyword evidence="1" id="KW-1133">Transmembrane helix</keyword>
<evidence type="ECO:0000313" key="3">
    <source>
        <dbReference type="Proteomes" id="UP000315534"/>
    </source>
</evidence>
<dbReference type="AlphaFoldDB" id="A0A523XJ93"/>
<evidence type="ECO:0000313" key="2">
    <source>
        <dbReference type="EMBL" id="TET79350.1"/>
    </source>
</evidence>
<gene>
    <name evidence="2" type="ORF">E3J38_07320</name>
</gene>
<feature type="transmembrane region" description="Helical" evidence="1">
    <location>
        <begin position="108"/>
        <end position="127"/>
    </location>
</feature>
<accession>A0A523XJ93</accession>
<keyword evidence="1" id="KW-0812">Transmembrane</keyword>
<protein>
    <submittedName>
        <fullName evidence="2">Uncharacterized protein</fullName>
    </submittedName>
</protein>
<reference evidence="2 3" key="1">
    <citation type="submission" date="2019-03" db="EMBL/GenBank/DDBJ databases">
        <title>Metabolic potential of uncultured bacteria and archaea associated with petroleum seepage in deep-sea sediments.</title>
        <authorList>
            <person name="Dong X."/>
            <person name="Hubert C."/>
        </authorList>
    </citation>
    <scope>NUCLEOTIDE SEQUENCE [LARGE SCALE GENOMIC DNA]</scope>
    <source>
        <strain evidence="2">E29_bin36</strain>
    </source>
</reference>
<name>A0A523XJ93_UNCT6</name>